<reference evidence="1" key="1">
    <citation type="journal article" date="2011" name="Environ. Microbiol.">
        <title>Genomic insights into the metabolic potential of the polycyclic aromatic hydrocarbon degrading sulfate-reducing Deltaproteobacterium N47.</title>
        <authorList>
            <person name="Bergmann F."/>
            <person name="Selesi D."/>
            <person name="Weinmaier T."/>
            <person name="Tischler P."/>
            <person name="Rattei T."/>
            <person name="Meckenstock R.U."/>
        </authorList>
    </citation>
    <scope>NUCLEOTIDE SEQUENCE</scope>
</reference>
<gene>
    <name evidence="1" type="ORF">N47_G32500</name>
</gene>
<evidence type="ECO:0000313" key="1">
    <source>
        <dbReference type="EMBL" id="CBX27926.1"/>
    </source>
</evidence>
<accession>E1YBI2</accession>
<proteinExistence type="predicted"/>
<dbReference type="AlphaFoldDB" id="E1YBI2"/>
<organism evidence="1">
    <name type="scientific">uncultured Desulfobacterium sp</name>
    <dbReference type="NCBI Taxonomy" id="201089"/>
    <lineage>
        <taxon>Bacteria</taxon>
        <taxon>Pseudomonadati</taxon>
        <taxon>Thermodesulfobacteriota</taxon>
        <taxon>Desulfobacteria</taxon>
        <taxon>Desulfobacterales</taxon>
        <taxon>Desulfobacteriaceae</taxon>
        <taxon>Desulfobacterium</taxon>
        <taxon>environmental samples</taxon>
    </lineage>
</organism>
<protein>
    <recommendedName>
        <fullName evidence="2">SH3b domain-containing protein</fullName>
    </recommendedName>
</protein>
<dbReference type="PROSITE" id="PS51257">
    <property type="entry name" value="PROKAR_LIPOPROTEIN"/>
    <property type="match status" value="1"/>
</dbReference>
<sequence length="182" mass="20983">MGKTVFWTFMLLASTCISFFVGSTSCWGKSLYATECCQTYNGPNKSSGFFFFSHSAQKALTLDDREKYEIVKEQGDWVQVDVFGKTPWVEKKCMTSQLTYNKETLKKYALVCRTKEQYNEYVKNRNNKAYAMSMLATGKCLCNMTNAEVRVEILEGIFPKVKVKVYWGDEIFIGWTEPTMIN</sequence>
<dbReference type="EMBL" id="FR695868">
    <property type="protein sequence ID" value="CBX27926.1"/>
    <property type="molecule type" value="Genomic_DNA"/>
</dbReference>
<evidence type="ECO:0008006" key="2">
    <source>
        <dbReference type="Google" id="ProtNLM"/>
    </source>
</evidence>
<name>E1YBI2_9BACT</name>